<evidence type="ECO:0000256" key="5">
    <source>
        <dbReference type="ARBA" id="ARBA00022692"/>
    </source>
</evidence>
<feature type="transmembrane region" description="Helical" evidence="10">
    <location>
        <begin position="203"/>
        <end position="227"/>
    </location>
</feature>
<evidence type="ECO:0000256" key="7">
    <source>
        <dbReference type="ARBA" id="ARBA00022989"/>
    </source>
</evidence>
<evidence type="ECO:0000256" key="4">
    <source>
        <dbReference type="ARBA" id="ARBA00007104"/>
    </source>
</evidence>
<evidence type="ECO:0000256" key="10">
    <source>
        <dbReference type="SAM" id="Phobius"/>
    </source>
</evidence>
<evidence type="ECO:0000256" key="11">
    <source>
        <dbReference type="SAM" id="SignalP"/>
    </source>
</evidence>
<feature type="signal peptide" evidence="11">
    <location>
        <begin position="1"/>
        <end position="21"/>
    </location>
</feature>
<dbReference type="PANTHER" id="PTHR22811">
    <property type="entry name" value="TRANSMEMBRANE EMP24 DOMAIN-CONTAINING PROTEIN"/>
    <property type="match status" value="1"/>
</dbReference>
<comment type="subcellular location">
    <subcellularLocation>
        <location evidence="1">Endoplasmic reticulum membrane</location>
        <topology evidence="1">Single-pass type I membrane protein</topology>
    </subcellularLocation>
    <subcellularLocation>
        <location evidence="2">Endoplasmic reticulum-Golgi intermediate compartment membrane</location>
        <topology evidence="2">Single-pass type I membrane protein</topology>
    </subcellularLocation>
    <subcellularLocation>
        <location evidence="3">Golgi apparatus</location>
        <location evidence="3">cis-Golgi network membrane</location>
        <topology evidence="3">Single-pass type I membrane protein</topology>
    </subcellularLocation>
    <subcellularLocation>
        <location evidence="9">Membrane</location>
        <topology evidence="9">Single-pass type I membrane protein</topology>
    </subcellularLocation>
</comment>
<evidence type="ECO:0000256" key="9">
    <source>
        <dbReference type="RuleBase" id="RU003827"/>
    </source>
</evidence>
<gene>
    <name evidence="13" type="primary">TMED6</name>
    <name evidence="13" type="ORF">BLAG_LOCUS3307</name>
</gene>
<evidence type="ECO:0000256" key="1">
    <source>
        <dbReference type="ARBA" id="ARBA00004115"/>
    </source>
</evidence>
<dbReference type="InterPro" id="IPR015720">
    <property type="entry name" value="Emp24-like"/>
</dbReference>
<dbReference type="Proteomes" id="UP000838412">
    <property type="component" value="Chromosome 10"/>
</dbReference>
<dbReference type="OrthoDB" id="10037706at2759"/>
<dbReference type="EMBL" id="OV696695">
    <property type="protein sequence ID" value="CAH1238870.1"/>
    <property type="molecule type" value="Genomic_DNA"/>
</dbReference>
<dbReference type="PROSITE" id="PS50866">
    <property type="entry name" value="GOLD"/>
    <property type="match status" value="1"/>
</dbReference>
<feature type="domain" description="GOLD" evidence="12">
    <location>
        <begin position="51"/>
        <end position="140"/>
    </location>
</feature>
<keyword evidence="5 9" id="KW-0812">Transmembrane</keyword>
<organism evidence="13 14">
    <name type="scientific">Branchiostoma lanceolatum</name>
    <name type="common">Common lancelet</name>
    <name type="synonym">Amphioxus lanceolatum</name>
    <dbReference type="NCBI Taxonomy" id="7740"/>
    <lineage>
        <taxon>Eukaryota</taxon>
        <taxon>Metazoa</taxon>
        <taxon>Chordata</taxon>
        <taxon>Cephalochordata</taxon>
        <taxon>Leptocardii</taxon>
        <taxon>Amphioxiformes</taxon>
        <taxon>Branchiostomatidae</taxon>
        <taxon>Branchiostoma</taxon>
    </lineage>
</organism>
<reference evidence="13" key="1">
    <citation type="submission" date="2022-01" db="EMBL/GenBank/DDBJ databases">
        <authorList>
            <person name="Braso-Vives M."/>
        </authorList>
    </citation>
    <scope>NUCLEOTIDE SEQUENCE</scope>
</reference>
<feature type="chain" id="PRO_5035456267" evidence="11">
    <location>
        <begin position="22"/>
        <end position="244"/>
    </location>
</feature>
<keyword evidence="6 11" id="KW-0732">Signal</keyword>
<sequence>MAGGLSVLLLLFVLGCQEGVAELEPREDEWDPDTMPGTNFDFTVHIPARTEECFYQFARLGARMNIQYHVINTGIGMATSKDKSVTLRVRRPKGKPLKRLFLQEEAEDEYVIDEAGAYEICLSNSHSMYISKMVYLFVSVSYKEDWDQYNKVLVDNFESMQSMGNLTQTMSVVRNRVNYMLSFQNYNRWHFAKDLRMARINKFYVQFWSILQCVVIVGCAFFQVFFVKKLFNVKTLTPTNKPRC</sequence>
<accession>A0A8J9VGE3</accession>
<comment type="similarity">
    <text evidence="4 9">Belongs to the EMP24/GP25L family.</text>
</comment>
<evidence type="ECO:0000256" key="6">
    <source>
        <dbReference type="ARBA" id="ARBA00022729"/>
    </source>
</evidence>
<evidence type="ECO:0000256" key="2">
    <source>
        <dbReference type="ARBA" id="ARBA00004151"/>
    </source>
</evidence>
<name>A0A8J9VGE3_BRALA</name>
<evidence type="ECO:0000313" key="13">
    <source>
        <dbReference type="EMBL" id="CAH1238870.1"/>
    </source>
</evidence>
<dbReference type="GO" id="GO:0005794">
    <property type="term" value="C:Golgi apparatus"/>
    <property type="evidence" value="ECO:0007669"/>
    <property type="project" value="UniProtKB-SubCell"/>
</dbReference>
<dbReference type="InterPro" id="IPR036598">
    <property type="entry name" value="GOLD_dom_sf"/>
</dbReference>
<dbReference type="Pfam" id="PF01105">
    <property type="entry name" value="EMP24_GP25L"/>
    <property type="match status" value="1"/>
</dbReference>
<dbReference type="GO" id="GO:0033116">
    <property type="term" value="C:endoplasmic reticulum-Golgi intermediate compartment membrane"/>
    <property type="evidence" value="ECO:0007669"/>
    <property type="project" value="UniProtKB-SubCell"/>
</dbReference>
<keyword evidence="7 10" id="KW-1133">Transmembrane helix</keyword>
<keyword evidence="8 10" id="KW-0472">Membrane</keyword>
<dbReference type="AlphaFoldDB" id="A0A8J9VGE3"/>
<evidence type="ECO:0000256" key="8">
    <source>
        <dbReference type="ARBA" id="ARBA00023136"/>
    </source>
</evidence>
<dbReference type="GO" id="GO:0005789">
    <property type="term" value="C:endoplasmic reticulum membrane"/>
    <property type="evidence" value="ECO:0007669"/>
    <property type="project" value="UniProtKB-SubCell"/>
</dbReference>
<evidence type="ECO:0000313" key="14">
    <source>
        <dbReference type="Proteomes" id="UP000838412"/>
    </source>
</evidence>
<evidence type="ECO:0000259" key="12">
    <source>
        <dbReference type="PROSITE" id="PS50866"/>
    </source>
</evidence>
<protein>
    <submittedName>
        <fullName evidence="13">TMED6 protein</fullName>
    </submittedName>
</protein>
<dbReference type="SMART" id="SM01190">
    <property type="entry name" value="EMP24_GP25L"/>
    <property type="match status" value="1"/>
</dbReference>
<dbReference type="InterPro" id="IPR009038">
    <property type="entry name" value="GOLD_dom"/>
</dbReference>
<keyword evidence="14" id="KW-1185">Reference proteome</keyword>
<dbReference type="SUPFAM" id="SSF101576">
    <property type="entry name" value="Supernatant protein factor (SPF), C-terminal domain"/>
    <property type="match status" value="1"/>
</dbReference>
<evidence type="ECO:0000256" key="3">
    <source>
        <dbReference type="ARBA" id="ARBA00004619"/>
    </source>
</evidence>
<proteinExistence type="inferred from homology"/>